<dbReference type="EMBL" id="CP073346">
    <property type="protein sequence ID" value="UTW07010.1"/>
    <property type="molecule type" value="Genomic_DNA"/>
</dbReference>
<dbReference type="InterPro" id="IPR032720">
    <property type="entry name" value="Cys_rich_CWC"/>
</dbReference>
<name>A0ABY5H6R7_9PSED</name>
<sequence length="75" mass="8102">MINPTTLCPLCGQRNGCAQADSQTPVTHCWCFDAPLERSVLERLPAAQRNRACLCPRCAQGLPPNAATDTDTDTD</sequence>
<evidence type="ECO:0000313" key="2">
    <source>
        <dbReference type="Proteomes" id="UP001059672"/>
    </source>
</evidence>
<accession>A0ABY5H6R7</accession>
<gene>
    <name evidence="1" type="ORF">KDW96_17870</name>
</gene>
<protein>
    <submittedName>
        <fullName evidence="1">Cysteine-rich CWC family protein</fullName>
    </submittedName>
</protein>
<dbReference type="Proteomes" id="UP001059672">
    <property type="component" value="Chromosome"/>
</dbReference>
<organism evidence="1 2">
    <name type="scientific">Pseudomonas benzenivorans</name>
    <dbReference type="NCBI Taxonomy" id="556533"/>
    <lineage>
        <taxon>Bacteria</taxon>
        <taxon>Pseudomonadati</taxon>
        <taxon>Pseudomonadota</taxon>
        <taxon>Gammaproteobacteria</taxon>
        <taxon>Pseudomonadales</taxon>
        <taxon>Pseudomonadaceae</taxon>
        <taxon>Pseudomonas</taxon>
    </lineage>
</organism>
<proteinExistence type="predicted"/>
<evidence type="ECO:0000313" key="1">
    <source>
        <dbReference type="EMBL" id="UTW07010.1"/>
    </source>
</evidence>
<dbReference type="Pfam" id="PF14375">
    <property type="entry name" value="Cys_rich_CWC"/>
    <property type="match status" value="1"/>
</dbReference>
<reference evidence="1" key="1">
    <citation type="submission" date="2021-04" db="EMBL/GenBank/DDBJ databases">
        <title>Oceanospirillales bacteria with DddD are important DMSP degraders in coastal seawater.</title>
        <authorList>
            <person name="Liu J."/>
        </authorList>
    </citation>
    <scope>NUCLEOTIDE SEQUENCE</scope>
    <source>
        <strain evidence="1">D13-4</strain>
    </source>
</reference>
<keyword evidence="2" id="KW-1185">Reference proteome</keyword>
<dbReference type="RefSeq" id="WP_255837576.1">
    <property type="nucleotide sequence ID" value="NZ_CP073346.1"/>
</dbReference>